<comment type="subcellular location">
    <subcellularLocation>
        <location evidence="1">Nucleus</location>
    </subcellularLocation>
</comment>
<dbReference type="PANTHER" id="PTHR37534:SF25">
    <property type="entry name" value="ZN(II)2CYS6 TRANSCRIPTION FACTOR (EUROFUNG)"/>
    <property type="match status" value="1"/>
</dbReference>
<dbReference type="GO" id="GO:0005634">
    <property type="term" value="C:nucleus"/>
    <property type="evidence" value="ECO:0007669"/>
    <property type="project" value="UniProtKB-SubCell"/>
</dbReference>
<reference evidence="4 5" key="1">
    <citation type="journal article" date="2021" name="Nat. Commun.">
        <title>Genetic determinants of endophytism in the Arabidopsis root mycobiome.</title>
        <authorList>
            <person name="Mesny F."/>
            <person name="Miyauchi S."/>
            <person name="Thiergart T."/>
            <person name="Pickel B."/>
            <person name="Atanasova L."/>
            <person name="Karlsson M."/>
            <person name="Huettel B."/>
            <person name="Barry K.W."/>
            <person name="Haridas S."/>
            <person name="Chen C."/>
            <person name="Bauer D."/>
            <person name="Andreopoulos W."/>
            <person name="Pangilinan J."/>
            <person name="LaButti K."/>
            <person name="Riley R."/>
            <person name="Lipzen A."/>
            <person name="Clum A."/>
            <person name="Drula E."/>
            <person name="Henrissat B."/>
            <person name="Kohler A."/>
            <person name="Grigoriev I.V."/>
            <person name="Martin F.M."/>
            <person name="Hacquard S."/>
        </authorList>
    </citation>
    <scope>NUCLEOTIDE SEQUENCE [LARGE SCALE GENOMIC DNA]</scope>
    <source>
        <strain evidence="4 5">MPI-CAGE-CH-0241</strain>
    </source>
</reference>
<dbReference type="Pfam" id="PF00172">
    <property type="entry name" value="Zn_clus"/>
    <property type="match status" value="1"/>
</dbReference>
<evidence type="ECO:0000313" key="4">
    <source>
        <dbReference type="EMBL" id="KAH6887529.1"/>
    </source>
</evidence>
<dbReference type="AlphaFoldDB" id="A0A9P9AN38"/>
<dbReference type="Pfam" id="PF11951">
    <property type="entry name" value="Fungal_trans_2"/>
    <property type="match status" value="1"/>
</dbReference>
<proteinExistence type="predicted"/>
<dbReference type="Proteomes" id="UP000777438">
    <property type="component" value="Unassembled WGS sequence"/>
</dbReference>
<dbReference type="InterPro" id="IPR001138">
    <property type="entry name" value="Zn2Cys6_DnaBD"/>
</dbReference>
<sequence length="432" mass="48175">MPRPLSKASCNTCRRRKLKCDQRNPVCSQCDKANRYCDRAERPLQIRQSSLEAQASKSASKSPRMALEDPKVARLFHHYIADLSKWYDLSDSSASFEVKVPQIAVDEPLLFSAIVALSAMHLCKTTASSLRAAAELYHGQCVKLLIALDEGDHVMTNGVALAATCLLRSYEILDSDVDPNMHLRGAYSMVSVQNLLSGNLHRGLLAAGFWNYLREDITFSLFEKCPLKIDLDAVALPPRHDSDQDHLNSITLILAKTINRAFGGHFTAEKWASTLDSMLHWSSLCPASTKPFSTHLGGPGKSTFFPQVWFLQPCHASTLHYKLLLDIILGIHASSDQYENHLRRSLGVFDNDPKDRDDYLEFLALVICGVAFTSKAPSVIVNAFGPISYCSQFIRTDAAREELTRHLLSCKSTIGWPVQRLVNNLKEPWSGK</sequence>
<organism evidence="4 5">
    <name type="scientific">Thelonectria olida</name>
    <dbReference type="NCBI Taxonomy" id="1576542"/>
    <lineage>
        <taxon>Eukaryota</taxon>
        <taxon>Fungi</taxon>
        <taxon>Dikarya</taxon>
        <taxon>Ascomycota</taxon>
        <taxon>Pezizomycotina</taxon>
        <taxon>Sordariomycetes</taxon>
        <taxon>Hypocreomycetidae</taxon>
        <taxon>Hypocreales</taxon>
        <taxon>Nectriaceae</taxon>
        <taxon>Thelonectria</taxon>
    </lineage>
</organism>
<dbReference type="CDD" id="cd00067">
    <property type="entry name" value="GAL4"/>
    <property type="match status" value="1"/>
</dbReference>
<evidence type="ECO:0000256" key="1">
    <source>
        <dbReference type="ARBA" id="ARBA00004123"/>
    </source>
</evidence>
<comment type="caution">
    <text evidence="4">The sequence shown here is derived from an EMBL/GenBank/DDBJ whole genome shotgun (WGS) entry which is preliminary data.</text>
</comment>
<name>A0A9P9AN38_9HYPO</name>
<dbReference type="GO" id="GO:0000981">
    <property type="term" value="F:DNA-binding transcription factor activity, RNA polymerase II-specific"/>
    <property type="evidence" value="ECO:0007669"/>
    <property type="project" value="InterPro"/>
</dbReference>
<dbReference type="InterPro" id="IPR021858">
    <property type="entry name" value="Fun_TF"/>
</dbReference>
<evidence type="ECO:0000256" key="2">
    <source>
        <dbReference type="ARBA" id="ARBA00023242"/>
    </source>
</evidence>
<feature type="domain" description="Zn(2)-C6 fungal-type" evidence="3">
    <location>
        <begin position="9"/>
        <end position="37"/>
    </location>
</feature>
<dbReference type="PANTHER" id="PTHR37534">
    <property type="entry name" value="TRANSCRIPTIONAL ACTIVATOR PROTEIN UGA3"/>
    <property type="match status" value="1"/>
</dbReference>
<dbReference type="GO" id="GO:0045944">
    <property type="term" value="P:positive regulation of transcription by RNA polymerase II"/>
    <property type="evidence" value="ECO:0007669"/>
    <property type="project" value="TreeGrafter"/>
</dbReference>
<evidence type="ECO:0000313" key="5">
    <source>
        <dbReference type="Proteomes" id="UP000777438"/>
    </source>
</evidence>
<dbReference type="InterPro" id="IPR036864">
    <property type="entry name" value="Zn2-C6_fun-type_DNA-bd_sf"/>
</dbReference>
<dbReference type="PROSITE" id="PS00463">
    <property type="entry name" value="ZN2_CY6_FUNGAL_1"/>
    <property type="match status" value="1"/>
</dbReference>
<dbReference type="SMART" id="SM00066">
    <property type="entry name" value="GAL4"/>
    <property type="match status" value="1"/>
</dbReference>
<keyword evidence="2" id="KW-0539">Nucleus</keyword>
<dbReference type="PROSITE" id="PS50048">
    <property type="entry name" value="ZN2_CY6_FUNGAL_2"/>
    <property type="match status" value="1"/>
</dbReference>
<accession>A0A9P9AN38</accession>
<keyword evidence="5" id="KW-1185">Reference proteome</keyword>
<evidence type="ECO:0000259" key="3">
    <source>
        <dbReference type="PROSITE" id="PS50048"/>
    </source>
</evidence>
<dbReference type="EMBL" id="JAGPYM010000014">
    <property type="protein sequence ID" value="KAH6887529.1"/>
    <property type="molecule type" value="Genomic_DNA"/>
</dbReference>
<gene>
    <name evidence="4" type="ORF">B0T10DRAFT_607453</name>
</gene>
<dbReference type="GO" id="GO:0008270">
    <property type="term" value="F:zinc ion binding"/>
    <property type="evidence" value="ECO:0007669"/>
    <property type="project" value="InterPro"/>
</dbReference>
<dbReference type="SUPFAM" id="SSF57701">
    <property type="entry name" value="Zn2/Cys6 DNA-binding domain"/>
    <property type="match status" value="1"/>
</dbReference>
<dbReference type="Gene3D" id="4.10.240.10">
    <property type="entry name" value="Zn(2)-C6 fungal-type DNA-binding domain"/>
    <property type="match status" value="1"/>
</dbReference>
<dbReference type="OrthoDB" id="407832at2759"/>
<dbReference type="GO" id="GO:0000976">
    <property type="term" value="F:transcription cis-regulatory region binding"/>
    <property type="evidence" value="ECO:0007669"/>
    <property type="project" value="TreeGrafter"/>
</dbReference>
<protein>
    <recommendedName>
        <fullName evidence="3">Zn(2)-C6 fungal-type domain-containing protein</fullName>
    </recommendedName>
</protein>